<evidence type="ECO:0000256" key="18">
    <source>
        <dbReference type="ARBA" id="ARBA00068368"/>
    </source>
</evidence>
<evidence type="ECO:0000259" key="22">
    <source>
        <dbReference type="PROSITE" id="PS50893"/>
    </source>
</evidence>
<dbReference type="FunFam" id="3.40.50.300:FF:000612">
    <property type="entry name" value="ATP-binding cassette, sub-family A (ABC1), member 2"/>
    <property type="match status" value="1"/>
</dbReference>
<keyword evidence="15" id="KW-0325">Glycoprotein</keyword>
<dbReference type="GO" id="GO:0005319">
    <property type="term" value="F:lipid transporter activity"/>
    <property type="evidence" value="ECO:0007669"/>
    <property type="project" value="TreeGrafter"/>
</dbReference>
<feature type="transmembrane region" description="Helical" evidence="21">
    <location>
        <begin position="989"/>
        <end position="1012"/>
    </location>
</feature>
<keyword evidence="4" id="KW-0813">Transport</keyword>
<feature type="domain" description="ABC transporter" evidence="22">
    <location>
        <begin position="1210"/>
        <end position="1445"/>
    </location>
</feature>
<dbReference type="InterPro" id="IPR027417">
    <property type="entry name" value="P-loop_NTPase"/>
</dbReference>
<dbReference type="GO" id="GO:0010556">
    <property type="term" value="P:regulation of macromolecule biosynthetic process"/>
    <property type="evidence" value="ECO:0007669"/>
    <property type="project" value="UniProtKB-ARBA"/>
</dbReference>
<dbReference type="CDD" id="cd03263">
    <property type="entry name" value="ABC_subfamily_A"/>
    <property type="match status" value="2"/>
</dbReference>
<feature type="transmembrane region" description="Helical" evidence="21">
    <location>
        <begin position="12"/>
        <end position="32"/>
    </location>
</feature>
<organism evidence="23 24">
    <name type="scientific">Mytilus edulis</name>
    <name type="common">Blue mussel</name>
    <dbReference type="NCBI Taxonomy" id="6550"/>
    <lineage>
        <taxon>Eukaryota</taxon>
        <taxon>Metazoa</taxon>
        <taxon>Spiralia</taxon>
        <taxon>Lophotrochozoa</taxon>
        <taxon>Mollusca</taxon>
        <taxon>Bivalvia</taxon>
        <taxon>Autobranchia</taxon>
        <taxon>Pteriomorphia</taxon>
        <taxon>Mytilida</taxon>
        <taxon>Mytiloidea</taxon>
        <taxon>Mytilidae</taxon>
        <taxon>Mytilinae</taxon>
        <taxon>Mytilus</taxon>
    </lineage>
</organism>
<keyword evidence="13 21" id="KW-1133">Transmembrane helix</keyword>
<dbReference type="GO" id="GO:0005765">
    <property type="term" value="C:lysosomal membrane"/>
    <property type="evidence" value="ECO:0007669"/>
    <property type="project" value="UniProtKB-SubCell"/>
</dbReference>
<dbReference type="GO" id="GO:0051247">
    <property type="term" value="P:positive regulation of protein metabolic process"/>
    <property type="evidence" value="ECO:0007669"/>
    <property type="project" value="UniProtKB-ARBA"/>
</dbReference>
<evidence type="ECO:0000256" key="9">
    <source>
        <dbReference type="ARBA" id="ARBA00022741"/>
    </source>
</evidence>
<evidence type="ECO:0000256" key="14">
    <source>
        <dbReference type="ARBA" id="ARBA00023136"/>
    </source>
</evidence>
<keyword evidence="6" id="KW-0597">Phosphoprotein</keyword>
<dbReference type="PANTHER" id="PTHR19229">
    <property type="entry name" value="ATP-BINDING CASSETTE TRANSPORTER SUBFAMILY A ABCA"/>
    <property type="match status" value="1"/>
</dbReference>
<dbReference type="InterPro" id="IPR026082">
    <property type="entry name" value="ABCA"/>
</dbReference>
<evidence type="ECO:0000256" key="19">
    <source>
        <dbReference type="ARBA" id="ARBA00083139"/>
    </source>
</evidence>
<comment type="caution">
    <text evidence="23">The sequence shown here is derived from an EMBL/GenBank/DDBJ whole genome shotgun (WGS) entry which is preliminary data.</text>
</comment>
<evidence type="ECO:0000256" key="10">
    <source>
        <dbReference type="ARBA" id="ARBA00022753"/>
    </source>
</evidence>
<evidence type="ECO:0000313" key="24">
    <source>
        <dbReference type="Proteomes" id="UP000683360"/>
    </source>
</evidence>
<feature type="transmembrane region" description="Helical" evidence="21">
    <location>
        <begin position="73"/>
        <end position="94"/>
    </location>
</feature>
<feature type="transmembrane region" description="Helical" evidence="21">
    <location>
        <begin position="1150"/>
        <end position="1173"/>
    </location>
</feature>
<keyword evidence="16" id="KW-0458">Lysosome</keyword>
<feature type="compositionally biased region" description="Polar residues" evidence="20">
    <location>
        <begin position="550"/>
        <end position="570"/>
    </location>
</feature>
<dbReference type="GO" id="GO:0016887">
    <property type="term" value="F:ATP hydrolysis activity"/>
    <property type="evidence" value="ECO:0007669"/>
    <property type="project" value="InterPro"/>
</dbReference>
<dbReference type="OrthoDB" id="10255969at2759"/>
<keyword evidence="12" id="KW-1278">Translocase</keyword>
<dbReference type="PROSITE" id="PS00211">
    <property type="entry name" value="ABC_TRANSPORTER_1"/>
    <property type="match status" value="1"/>
</dbReference>
<dbReference type="InterPro" id="IPR056264">
    <property type="entry name" value="R2_ABCA1-4-like"/>
</dbReference>
<dbReference type="InterPro" id="IPR017871">
    <property type="entry name" value="ABC_transporter-like_CS"/>
</dbReference>
<evidence type="ECO:0000256" key="16">
    <source>
        <dbReference type="ARBA" id="ARBA00023228"/>
    </source>
</evidence>
<keyword evidence="9" id="KW-0547">Nucleotide-binding</keyword>
<evidence type="ECO:0000256" key="17">
    <source>
        <dbReference type="ARBA" id="ARBA00059684"/>
    </source>
</evidence>
<dbReference type="GO" id="GO:0010008">
    <property type="term" value="C:endosome membrane"/>
    <property type="evidence" value="ECO:0007669"/>
    <property type="project" value="UniProtKB-SubCell"/>
</dbReference>
<dbReference type="Pfam" id="PF12698">
    <property type="entry name" value="ABC2_membrane_3"/>
    <property type="match status" value="1"/>
</dbReference>
<dbReference type="GO" id="GO:0005524">
    <property type="term" value="F:ATP binding"/>
    <property type="evidence" value="ECO:0007669"/>
    <property type="project" value="UniProtKB-KW"/>
</dbReference>
<feature type="domain" description="ABC transporter" evidence="22">
    <location>
        <begin position="196"/>
        <end position="427"/>
    </location>
</feature>
<comment type="similarity">
    <text evidence="3">Belongs to the ABC transporter superfamily. ABCA family.</text>
</comment>
<feature type="transmembrane region" description="Helical" evidence="21">
    <location>
        <begin position="660"/>
        <end position="682"/>
    </location>
</feature>
<feature type="compositionally biased region" description="Basic and acidic residues" evidence="20">
    <location>
        <begin position="538"/>
        <end position="549"/>
    </location>
</feature>
<evidence type="ECO:0000256" key="8">
    <source>
        <dbReference type="ARBA" id="ARBA00022737"/>
    </source>
</evidence>
<feature type="region of interest" description="Disordered" evidence="20">
    <location>
        <begin position="586"/>
        <end position="605"/>
    </location>
</feature>
<dbReference type="SMART" id="SM00382">
    <property type="entry name" value="AAA"/>
    <property type="match status" value="2"/>
</dbReference>
<reference evidence="23" key="1">
    <citation type="submission" date="2021-03" db="EMBL/GenBank/DDBJ databases">
        <authorList>
            <person name="Bekaert M."/>
        </authorList>
    </citation>
    <scope>NUCLEOTIDE SEQUENCE</scope>
</reference>
<sequence>MMGLSNGVHWCAWFTTTFIQFSITMAALTAMLKFGHVLTYSNPIIVFLVLEVFAVATISFSFLISAFYSKAKVAAACAGIIYFLTYVPYMYVAIKEDVAGDEISAEIKSFVSLFSTAAFGLSGKYFAFYEEEGVGVQWYNIHLSPVENDQYSLLTSVLMMILDTFIYTILAWYIENVYPDDERKFENEPEHLVCGVQIENLSKYYKTGKKLAVKNLSLNFYEGQITSFLGHNGAGKTTTMSILTGMFPPTAGYALVYDSDIRTEMDTIRQSLGMCPQHNVLFDKLTVKEHLWFYTSLKGMKKEDIDSEMETLINDIDISAKCNSTVDCLSGGMQRKLSVAIAFIGGSRTIILDEPTAGVDPYARRAIWDLIAKYKHGRTILLSTHHMDEADILGDRIAIISSGQLKCCGSSIFLKNTFGEGYHLHLVKSEDQDNTSQDDILSDCSDNQTESLSSKCNIDEVTSFIQKYVTTAYLKSESNREFHYILPYDEAKKGNFDKLFSMLDENLNNLHISSYGVMDMTLEEVFLKVTEMAEEEAARKEENHSETVTDTRQTASPCETGNELPSNISEPHSELELGDISNLSRRDSDISEDLTPPSGQRNNGYSRLVNMEEDNDILGGKLLQFEGKGSYQLTKNWLRLNQFRAVIVKRFRYITRNGRGLFSQILLPALFVSIAMTVALSAPKVDDAPQIVLDTSQYYNLTQPKGNFIPFAIENIKNFNQSTHVLHTDAGPHVLANTFRLASGVGSICLLKSAYNSTFDYDVKSINVSMENFNLLKKYYIPECGDAFVSGIHLKSYVPQVPIVGKDVMNSKSHVTEIKATSHKTAHVPYYPQCSCAKDSSGFICDSEDTYTRPPQFQVVTHDYIQNITGSNTEEFILYTQDALYRLHRYGAFSFGTNRSFIPKDFGKKSPTLFRKVAVKNAAQARYNHKGYHSVAVYINALNNAILRANLDPKTKGNPAAYGITVINHPFNKTNNKLNLDFILQGSDVLISIFVIIAMSFVPASFVVFLVYERSIKAKHLQFVSGMDPVVYWIANYVWDMCNYIIPAVCIVTILLIFQIPAYTTTSNFPAVVSLFLLYGFLLEIFSYDKDLEKVHIILKDVFLIFPNYCLGRGLMDIAFNEYKNEFYFKTGQYDLMKSPLTWEITGRNLVAMAAVGICFFLLTLLCEFRFFIKRSQVRHSSAMPSCEEDEDVATERKRVMRTSGRNDILRLENLTKVYKTRKLGHHLAVDRLCLGVPAGECFGLLGVNGAGKTTTFKMLTGDITPSSGTAYLGRFSILRELLQVQQSIGYCPQFDALFDELTGREHLRLYARLRGIPPTEENKVVEWAVRKLCLTKDADKPSGTYSGGNKRKLSTAIALIGHPPVIFMDEPTTGMDPYSRRFLWDLILSLVKDGRSVVLTSHSMEECEALCSRLAIMVNGNFRCLGSIQHLKNRFGDGYTFSIRLKGPNYERSKQMVENYIRRNLAEAVLKEHHFNMLQYGIGIDQVTVGDIFRKMEEIEKDLDIEDYSVSQNTLDNVFINFVKQQVELVEQNDSVKKIRGHRSTGRTTIEEEEEEDDPLLDIGSNEDGLGNDDDACFVFTETGTRLTLMDID</sequence>
<evidence type="ECO:0000256" key="3">
    <source>
        <dbReference type="ARBA" id="ARBA00008869"/>
    </source>
</evidence>
<feature type="region of interest" description="Disordered" evidence="20">
    <location>
        <begin position="1541"/>
        <end position="1563"/>
    </location>
</feature>
<evidence type="ECO:0000313" key="23">
    <source>
        <dbReference type="EMBL" id="CAG2222799.1"/>
    </source>
</evidence>
<dbReference type="Gene3D" id="3.40.50.300">
    <property type="entry name" value="P-loop containing nucleotide triphosphate hydrolases"/>
    <property type="match status" value="2"/>
</dbReference>
<evidence type="ECO:0000256" key="5">
    <source>
        <dbReference type="ARBA" id="ARBA00022481"/>
    </source>
</evidence>
<comment type="function">
    <text evidence="17">Probable lipid transporter that modulates cholesterol sequestration in the late endosome/lysosome by regulating the intracellular sphingolipid metabolism, in turn participates in cholesterol homeostasis. May alter the transbilayer distribution of ceramide in the intraluminal membrane lipid bilayer, favoring its retention in the outer leaflet that results in increased acid ceramidase activity in the late endosome/lysosome, facilitating ceramide deacylation to sphingosine leading to the sequestration of free cholesterol in lysosomes. In addition regulates amyloid-beta production either by activating a signaling pathway that regulates amyloid precursor protein transcription through the modulation of sphingolipid metabolism or through its role in gamma-secretase processing of APP. May play a role in myelin formation.</text>
</comment>
<evidence type="ECO:0000256" key="11">
    <source>
        <dbReference type="ARBA" id="ARBA00022840"/>
    </source>
</evidence>
<dbReference type="EMBL" id="CAJPWZ010001767">
    <property type="protein sequence ID" value="CAG2222799.1"/>
    <property type="molecule type" value="Genomic_DNA"/>
</dbReference>
<evidence type="ECO:0000256" key="15">
    <source>
        <dbReference type="ARBA" id="ARBA00023180"/>
    </source>
</evidence>
<name>A0A8S3SX65_MYTED</name>
<feature type="transmembrane region" description="Helical" evidence="21">
    <location>
        <begin position="44"/>
        <end position="67"/>
    </location>
</feature>
<feature type="transmembrane region" description="Helical" evidence="21">
    <location>
        <begin position="1044"/>
        <end position="1063"/>
    </location>
</feature>
<feature type="compositionally biased region" description="Acidic residues" evidence="20">
    <location>
        <begin position="1552"/>
        <end position="1561"/>
    </location>
</feature>
<comment type="subcellular location">
    <subcellularLocation>
        <location evidence="2">Endosome membrane</location>
    </subcellularLocation>
    <subcellularLocation>
        <location evidence="1">Lysosome membrane</location>
        <topology evidence="1">Multi-pass membrane protein</topology>
    </subcellularLocation>
</comment>
<evidence type="ECO:0000256" key="7">
    <source>
        <dbReference type="ARBA" id="ARBA00022692"/>
    </source>
</evidence>
<dbReference type="Pfam" id="PF23321">
    <property type="entry name" value="R1_ABCA1"/>
    <property type="match status" value="1"/>
</dbReference>
<dbReference type="Proteomes" id="UP000683360">
    <property type="component" value="Unassembled WGS sequence"/>
</dbReference>
<keyword evidence="5" id="KW-0488">Methylation</keyword>
<dbReference type="InterPro" id="IPR003593">
    <property type="entry name" value="AAA+_ATPase"/>
</dbReference>
<keyword evidence="7 21" id="KW-0812">Transmembrane</keyword>
<feature type="transmembrane region" description="Helical" evidence="21">
    <location>
        <begin position="1069"/>
        <end position="1086"/>
    </location>
</feature>
<evidence type="ECO:0000256" key="2">
    <source>
        <dbReference type="ARBA" id="ARBA00004608"/>
    </source>
</evidence>
<dbReference type="InterPro" id="IPR013525">
    <property type="entry name" value="ABC2_TM"/>
</dbReference>
<dbReference type="PROSITE" id="PS50893">
    <property type="entry name" value="ABC_TRANSPORTER_2"/>
    <property type="match status" value="2"/>
</dbReference>
<proteinExistence type="inferred from homology"/>
<evidence type="ECO:0000256" key="21">
    <source>
        <dbReference type="SAM" id="Phobius"/>
    </source>
</evidence>
<feature type="transmembrane region" description="Helical" evidence="21">
    <location>
        <begin position="153"/>
        <end position="174"/>
    </location>
</feature>
<evidence type="ECO:0000256" key="13">
    <source>
        <dbReference type="ARBA" id="ARBA00022989"/>
    </source>
</evidence>
<evidence type="ECO:0000256" key="6">
    <source>
        <dbReference type="ARBA" id="ARBA00022553"/>
    </source>
</evidence>
<keyword evidence="10" id="KW-0967">Endosome</keyword>
<evidence type="ECO:0000256" key="20">
    <source>
        <dbReference type="SAM" id="MobiDB-lite"/>
    </source>
</evidence>
<protein>
    <recommendedName>
        <fullName evidence="18">ATP-binding cassette sub-family A member 2</fullName>
    </recommendedName>
    <alternativeName>
        <fullName evidence="19">ATP-binding cassette transporter 2</fullName>
    </alternativeName>
</protein>
<feature type="region of interest" description="Disordered" evidence="20">
    <location>
        <begin position="538"/>
        <end position="572"/>
    </location>
</feature>
<evidence type="ECO:0000256" key="4">
    <source>
        <dbReference type="ARBA" id="ARBA00022448"/>
    </source>
</evidence>
<dbReference type="SUPFAM" id="SSF52540">
    <property type="entry name" value="P-loop containing nucleoside triphosphate hydrolases"/>
    <property type="match status" value="2"/>
</dbReference>
<keyword evidence="11" id="KW-0067">ATP-binding</keyword>
<dbReference type="Pfam" id="PF00005">
    <property type="entry name" value="ABC_tran"/>
    <property type="match status" value="2"/>
</dbReference>
<keyword evidence="8" id="KW-0677">Repeat</keyword>
<evidence type="ECO:0000256" key="12">
    <source>
        <dbReference type="ARBA" id="ARBA00022967"/>
    </source>
</evidence>
<gene>
    <name evidence="23" type="ORF">MEDL_36176</name>
</gene>
<dbReference type="FunFam" id="3.40.50.300:FF:000511">
    <property type="entry name" value="ATP-binding cassette, sub-family A (ABC1), member 2"/>
    <property type="match status" value="1"/>
</dbReference>
<dbReference type="PANTHER" id="PTHR19229:SF36">
    <property type="entry name" value="ATP-BINDING CASSETTE SUB-FAMILY A MEMBER 2"/>
    <property type="match status" value="1"/>
</dbReference>
<dbReference type="GO" id="GO:0140359">
    <property type="term" value="F:ABC-type transporter activity"/>
    <property type="evidence" value="ECO:0007669"/>
    <property type="project" value="InterPro"/>
</dbReference>
<keyword evidence="14 21" id="KW-0472">Membrane</keyword>
<keyword evidence="24" id="KW-1185">Reference proteome</keyword>
<dbReference type="InterPro" id="IPR003439">
    <property type="entry name" value="ABC_transporter-like_ATP-bd"/>
</dbReference>
<evidence type="ECO:0000256" key="1">
    <source>
        <dbReference type="ARBA" id="ARBA00004155"/>
    </source>
</evidence>
<accession>A0A8S3SX65</accession>